<dbReference type="InParanoid" id="A0A671U4G1"/>
<dbReference type="GO" id="GO:0003676">
    <property type="term" value="F:nucleic acid binding"/>
    <property type="evidence" value="ECO:0007669"/>
    <property type="project" value="InterPro"/>
</dbReference>
<dbReference type="Ensembl" id="ENSSAUT00010009179.1">
    <property type="protein sequence ID" value="ENSSAUP00010008583.1"/>
    <property type="gene ID" value="ENSSAUG00010004285.1"/>
</dbReference>
<reference evidence="1" key="3">
    <citation type="submission" date="2025-09" db="UniProtKB">
        <authorList>
            <consortium name="Ensembl"/>
        </authorList>
    </citation>
    <scope>IDENTIFICATION</scope>
</reference>
<organism evidence="1 2">
    <name type="scientific">Sparus aurata</name>
    <name type="common">Gilthead sea bream</name>
    <dbReference type="NCBI Taxonomy" id="8175"/>
    <lineage>
        <taxon>Eukaryota</taxon>
        <taxon>Metazoa</taxon>
        <taxon>Chordata</taxon>
        <taxon>Craniata</taxon>
        <taxon>Vertebrata</taxon>
        <taxon>Euteleostomi</taxon>
        <taxon>Actinopterygii</taxon>
        <taxon>Neopterygii</taxon>
        <taxon>Teleostei</taxon>
        <taxon>Neoteleostei</taxon>
        <taxon>Acanthomorphata</taxon>
        <taxon>Eupercaria</taxon>
        <taxon>Spariformes</taxon>
        <taxon>Sparidae</taxon>
        <taxon>Sparus</taxon>
    </lineage>
</organism>
<dbReference type="InterPro" id="IPR036397">
    <property type="entry name" value="RNaseH_sf"/>
</dbReference>
<dbReference type="Proteomes" id="UP000472265">
    <property type="component" value="Chromosome 9"/>
</dbReference>
<reference evidence="1" key="1">
    <citation type="submission" date="2021-04" db="EMBL/GenBank/DDBJ databases">
        <authorList>
            <consortium name="Wellcome Sanger Institute Data Sharing"/>
        </authorList>
    </citation>
    <scope>NUCLEOTIDE SEQUENCE [LARGE SCALE GENOMIC DNA]</scope>
</reference>
<proteinExistence type="predicted"/>
<dbReference type="Gene3D" id="3.30.420.10">
    <property type="entry name" value="Ribonuclease H-like superfamily/Ribonuclease H"/>
    <property type="match status" value="1"/>
</dbReference>
<name>A0A671U4G1_SPAAU</name>
<dbReference type="AlphaFoldDB" id="A0A671U4G1"/>
<accession>A0A671U4G1</accession>
<protein>
    <recommendedName>
        <fullName evidence="3">Transposase Tc1-like domain-containing protein</fullName>
    </recommendedName>
</protein>
<evidence type="ECO:0000313" key="1">
    <source>
        <dbReference type="Ensembl" id="ENSSAUP00010008583.1"/>
    </source>
</evidence>
<sequence>MGFHGRAAASIPYIRKCNAKRWMQWCKAGRHWTLEQWRCVLWSDESCFSIWQSDGRVWVWRLPGEHYLSDCIVPSVKFGGGMLMVWGCFPGAGHGPDSERSSECFSMPTAVGQFHAPNFVGTVWPRGRVCKSRSFRPQVPSPPWASPSGFHLLLGDNHLRLPGHGGAVLLTAWRWVRKWHLQQKGEGRLEVTEAHSHWREVLQLEEELQEEEEHVEPAASGC</sequence>
<evidence type="ECO:0008006" key="3">
    <source>
        <dbReference type="Google" id="ProtNLM"/>
    </source>
</evidence>
<evidence type="ECO:0000313" key="2">
    <source>
        <dbReference type="Proteomes" id="UP000472265"/>
    </source>
</evidence>
<reference evidence="1" key="2">
    <citation type="submission" date="2025-08" db="UniProtKB">
        <authorList>
            <consortium name="Ensembl"/>
        </authorList>
    </citation>
    <scope>IDENTIFICATION</scope>
</reference>
<keyword evidence="2" id="KW-1185">Reference proteome</keyword>
<dbReference type="GeneTree" id="ENSGT01140000282752"/>